<keyword evidence="2" id="KW-1185">Reference proteome</keyword>
<evidence type="ECO:0000313" key="2">
    <source>
        <dbReference type="Proteomes" id="UP000318571"/>
    </source>
</evidence>
<organism evidence="1 2">
    <name type="scientific">Tigriopus californicus</name>
    <name type="common">Marine copepod</name>
    <dbReference type="NCBI Taxonomy" id="6832"/>
    <lineage>
        <taxon>Eukaryota</taxon>
        <taxon>Metazoa</taxon>
        <taxon>Ecdysozoa</taxon>
        <taxon>Arthropoda</taxon>
        <taxon>Crustacea</taxon>
        <taxon>Multicrustacea</taxon>
        <taxon>Hexanauplia</taxon>
        <taxon>Copepoda</taxon>
        <taxon>Harpacticoida</taxon>
        <taxon>Harpacticidae</taxon>
        <taxon>Tigriopus</taxon>
    </lineage>
</organism>
<reference evidence="1 2" key="1">
    <citation type="journal article" date="2018" name="Nat. Ecol. Evol.">
        <title>Genomic signatures of mitonuclear coevolution across populations of Tigriopus californicus.</title>
        <authorList>
            <person name="Barreto F.S."/>
            <person name="Watson E.T."/>
            <person name="Lima T.G."/>
            <person name="Willett C.S."/>
            <person name="Edmands S."/>
            <person name="Li W."/>
            <person name="Burton R.S."/>
        </authorList>
    </citation>
    <scope>NUCLEOTIDE SEQUENCE [LARGE SCALE GENOMIC DNA]</scope>
    <source>
        <strain evidence="1 2">San Diego</strain>
    </source>
</reference>
<evidence type="ECO:0000313" key="1">
    <source>
        <dbReference type="EMBL" id="TRY73691.1"/>
    </source>
</evidence>
<name>A0A553P7M9_TIGCA</name>
<proteinExistence type="predicted"/>
<protein>
    <submittedName>
        <fullName evidence="1">Uncharacterized protein</fullName>
    </submittedName>
</protein>
<comment type="caution">
    <text evidence="1">The sequence shown here is derived from an EMBL/GenBank/DDBJ whole genome shotgun (WGS) entry which is preliminary data.</text>
</comment>
<sequence length="86" mass="10151">MDRESLTVHLAGRKRFQIDVVSSLQSNHSQTRSMDFGFYMDKDHTAPTESYLGQEPTHEFKLSLYRGASRNLALRKRKYRLPFMRI</sequence>
<accession>A0A553P7M9</accession>
<dbReference type="AlphaFoldDB" id="A0A553P7M9"/>
<dbReference type="EMBL" id="VCGU01000007">
    <property type="protein sequence ID" value="TRY73691.1"/>
    <property type="molecule type" value="Genomic_DNA"/>
</dbReference>
<gene>
    <name evidence="1" type="ORF">TCAL_15750</name>
</gene>
<dbReference type="Proteomes" id="UP000318571">
    <property type="component" value="Chromosome 3"/>
</dbReference>